<protein>
    <submittedName>
        <fullName evidence="1">Uncharacterized protein</fullName>
    </submittedName>
</protein>
<dbReference type="EMBL" id="CAVMJV010000292">
    <property type="protein sequence ID" value="CAK5129011.1"/>
    <property type="molecule type" value="Genomic_DNA"/>
</dbReference>
<reference evidence="1" key="1">
    <citation type="submission" date="2023-11" db="EMBL/GenBank/DDBJ databases">
        <authorList>
            <person name="Poullet M."/>
        </authorList>
    </citation>
    <scope>NUCLEOTIDE SEQUENCE</scope>
    <source>
        <strain evidence="1">E1834</strain>
    </source>
</reference>
<name>A0ACB1BAD3_MELEN</name>
<organism evidence="1 2">
    <name type="scientific">Meloidogyne enterolobii</name>
    <name type="common">Root-knot nematode worm</name>
    <name type="synonym">Meloidogyne mayaguensis</name>
    <dbReference type="NCBI Taxonomy" id="390850"/>
    <lineage>
        <taxon>Eukaryota</taxon>
        <taxon>Metazoa</taxon>
        <taxon>Ecdysozoa</taxon>
        <taxon>Nematoda</taxon>
        <taxon>Chromadorea</taxon>
        <taxon>Rhabditida</taxon>
        <taxon>Tylenchina</taxon>
        <taxon>Tylenchomorpha</taxon>
        <taxon>Tylenchoidea</taxon>
        <taxon>Meloidogynidae</taxon>
        <taxon>Meloidogyninae</taxon>
        <taxon>Meloidogyne</taxon>
    </lineage>
</organism>
<evidence type="ECO:0000313" key="2">
    <source>
        <dbReference type="Proteomes" id="UP001497535"/>
    </source>
</evidence>
<comment type="caution">
    <text evidence="1">The sequence shown here is derived from an EMBL/GenBank/DDBJ whole genome shotgun (WGS) entry which is preliminary data.</text>
</comment>
<evidence type="ECO:0000313" key="1">
    <source>
        <dbReference type="EMBL" id="CAK5129011.1"/>
    </source>
</evidence>
<gene>
    <name evidence="1" type="ORF">MENTE1834_LOCUS49037</name>
</gene>
<accession>A0ACB1BAD3</accession>
<proteinExistence type="predicted"/>
<sequence length="249" mass="29736">MLQQLFRHGIRYPTCAAEYTYDEHVPMLQRYLNLRWPGKYRISVFGEHGKLRPLWKGTERAEHEIALYLKEGHYYGIRNVNALFGSYYCIDCEAPYTKKIDHRKKCIAKCPRCCGMGFGFPCKVLEDFSKKCLQCLNIFKNPECYKRHIEKGICKIFKRYFKQYKFITNFLAVRNAGMSIVLKKLNQKNLKANPQMRMLKKTTVIHVLFSFVLYVFQSTRSKNNVMCNQLFQNMIKNIYWYLFLNFNNK</sequence>
<dbReference type="Proteomes" id="UP001497535">
    <property type="component" value="Unassembled WGS sequence"/>
</dbReference>
<keyword evidence="2" id="KW-1185">Reference proteome</keyword>